<sequence length="128" mass="15406">MSHALKYLTRNLDSEELYLLLNWKTDKVLSPILQKVGILSEEMGEEGRRVYYKFDNAIWKLCRIIRAEYNLPDFQEDLISVVRNYFKFTWRDDKFNIVIFEEPGYARVEYSTSLDVMDIFHEGKPRRL</sequence>
<keyword evidence="2" id="KW-1185">Reference proteome</keyword>
<protein>
    <submittedName>
        <fullName evidence="1">Uncharacterized protein</fullName>
    </submittedName>
</protein>
<dbReference type="GeneID" id="77937035"/>
<dbReference type="RefSeq" id="YP_010661025.1">
    <property type="nucleotide sequence ID" value="NC_070882.1"/>
</dbReference>
<reference evidence="1 2" key="1">
    <citation type="submission" date="2019-06" db="EMBL/GenBank/DDBJ databases">
        <title>A distant relative of Phikzvirus genus phages from a therapeutic phage collection.</title>
        <authorList>
            <person name="Hejnowicz M.S."/>
            <person name="Dabrowski K."/>
            <person name="Gawor J."/>
            <person name="Weber-Dabrowska B."/>
            <person name="Gromadka R."/>
            <person name="Lobocka M.B."/>
        </authorList>
    </citation>
    <scope>NUCLEOTIDE SEQUENCE [LARGE SCALE GENOMIC DNA]</scope>
</reference>
<dbReference type="Proteomes" id="UP000322144">
    <property type="component" value="Segment"/>
</dbReference>
<evidence type="ECO:0000313" key="1">
    <source>
        <dbReference type="EMBL" id="QEM42014.1"/>
    </source>
</evidence>
<proteinExistence type="predicted"/>
<accession>A0A5C1K9Q0</accession>
<evidence type="ECO:0000313" key="2">
    <source>
        <dbReference type="Proteomes" id="UP000322144"/>
    </source>
</evidence>
<dbReference type="EMBL" id="MN103543">
    <property type="protein sequence ID" value="QEM42014.1"/>
    <property type="molecule type" value="Genomic_DNA"/>
</dbReference>
<dbReference type="KEGG" id="vg:77937035"/>
<organism evidence="1 2">
    <name type="scientific">Pseudomonas phage vB_PaeM_PS119XW</name>
    <dbReference type="NCBI Taxonomy" id="2601632"/>
    <lineage>
        <taxon>Viruses</taxon>
        <taxon>Duplodnaviria</taxon>
        <taxon>Heunggongvirae</taxon>
        <taxon>Uroviricota</taxon>
        <taxon>Caudoviricetes</taxon>
        <taxon>Chimalliviridae</taxon>
        <taxon>Pawinskivirus</taxon>
        <taxon>Pawinskivirus PS119XW</taxon>
    </lineage>
</organism>
<name>A0A5C1K9Q0_9CAUD</name>